<dbReference type="AlphaFoldDB" id="A0AAV9X073"/>
<gene>
    <name evidence="1" type="ORF">TWF694_004318</name>
</gene>
<dbReference type="Gene3D" id="2.60.20.10">
    <property type="entry name" value="Crystallins"/>
    <property type="match status" value="1"/>
</dbReference>
<evidence type="ECO:0000313" key="2">
    <source>
        <dbReference type="Proteomes" id="UP001365542"/>
    </source>
</evidence>
<name>A0AAV9X073_9PEZI</name>
<sequence>MGIWVDAQLRGDNWNGFPLGLLADQETDASVTQHNHQCVNVKDLGPKGSSLVNSISSFVVTGYCICEFFDNENCEGFLFDAQNRQDSNLNGRPGSPNDRIESFRCRYDDGVAVFGGGSAGLDPRGNGGATTPPGISVTIPANTIGSCVQLPLDFDLGTVNVVVDMTCEFYLDDQCVHEAFSYGHKGRTTAGGYTNWQDVLSYKCVPPYGPEYIN</sequence>
<organism evidence="1 2">
    <name type="scientific">Orbilia ellipsospora</name>
    <dbReference type="NCBI Taxonomy" id="2528407"/>
    <lineage>
        <taxon>Eukaryota</taxon>
        <taxon>Fungi</taxon>
        <taxon>Dikarya</taxon>
        <taxon>Ascomycota</taxon>
        <taxon>Pezizomycotina</taxon>
        <taxon>Orbiliomycetes</taxon>
        <taxon>Orbiliales</taxon>
        <taxon>Orbiliaceae</taxon>
        <taxon>Orbilia</taxon>
    </lineage>
</organism>
<reference evidence="1 2" key="1">
    <citation type="submission" date="2019-10" db="EMBL/GenBank/DDBJ databases">
        <authorList>
            <person name="Palmer J.M."/>
        </authorList>
    </citation>
    <scope>NUCLEOTIDE SEQUENCE [LARGE SCALE GENOMIC DNA]</scope>
    <source>
        <strain evidence="1 2">TWF694</strain>
    </source>
</reference>
<comment type="caution">
    <text evidence="1">The sequence shown here is derived from an EMBL/GenBank/DDBJ whole genome shotgun (WGS) entry which is preliminary data.</text>
</comment>
<protein>
    <submittedName>
        <fullName evidence="1">Uncharacterized protein</fullName>
    </submittedName>
</protein>
<dbReference type="EMBL" id="JAVHJO010000014">
    <property type="protein sequence ID" value="KAK6529101.1"/>
    <property type="molecule type" value="Genomic_DNA"/>
</dbReference>
<accession>A0AAV9X073</accession>
<dbReference type="Proteomes" id="UP001365542">
    <property type="component" value="Unassembled WGS sequence"/>
</dbReference>
<keyword evidence="2" id="KW-1185">Reference proteome</keyword>
<proteinExistence type="predicted"/>
<evidence type="ECO:0000313" key="1">
    <source>
        <dbReference type="EMBL" id="KAK6529101.1"/>
    </source>
</evidence>